<dbReference type="InterPro" id="IPR002401">
    <property type="entry name" value="Cyt_P450_E_grp-I"/>
</dbReference>
<keyword evidence="6" id="KW-0472">Membrane</keyword>
<keyword evidence="5" id="KW-0560">Oxidoreductase</keyword>
<dbReference type="GO" id="GO:0004497">
    <property type="term" value="F:monooxygenase activity"/>
    <property type="evidence" value="ECO:0007669"/>
    <property type="project" value="UniProtKB-KW"/>
</dbReference>
<evidence type="ECO:0000256" key="6">
    <source>
        <dbReference type="SAM" id="Phobius"/>
    </source>
</evidence>
<dbReference type="PRINTS" id="PR00385">
    <property type="entry name" value="P450"/>
</dbReference>
<name>A0A0M7RFZ0_LEAAL</name>
<feature type="transmembrane region" description="Helical" evidence="6">
    <location>
        <begin position="6"/>
        <end position="27"/>
    </location>
</feature>
<proteinExistence type="evidence at transcript level"/>
<dbReference type="PANTHER" id="PTHR47955">
    <property type="entry name" value="CYTOCHROME P450 FAMILY 71 PROTEIN"/>
    <property type="match status" value="1"/>
</dbReference>
<keyword evidence="2 4" id="KW-0479">Metal-binding</keyword>
<dbReference type="GO" id="GO:0016705">
    <property type="term" value="F:oxidoreductase activity, acting on paired donors, with incorporation or reduction of molecular oxygen"/>
    <property type="evidence" value="ECO:0007669"/>
    <property type="project" value="InterPro"/>
</dbReference>
<keyword evidence="3 4" id="KW-0408">Iron</keyword>
<keyword evidence="4 5" id="KW-0349">Heme</keyword>
<dbReference type="GO" id="GO:0005506">
    <property type="term" value="F:iron ion binding"/>
    <property type="evidence" value="ECO:0007669"/>
    <property type="project" value="InterPro"/>
</dbReference>
<dbReference type="PROSITE" id="PS00086">
    <property type="entry name" value="CYTOCHROME_P450"/>
    <property type="match status" value="1"/>
</dbReference>
<comment type="cofactor">
    <cofactor evidence="4">
        <name>heme</name>
        <dbReference type="ChEBI" id="CHEBI:30413"/>
    </cofactor>
</comment>
<dbReference type="GO" id="GO:0020037">
    <property type="term" value="F:heme binding"/>
    <property type="evidence" value="ECO:0007669"/>
    <property type="project" value="InterPro"/>
</dbReference>
<dbReference type="Pfam" id="PF00067">
    <property type="entry name" value="p450"/>
    <property type="match status" value="1"/>
</dbReference>
<evidence type="ECO:0000256" key="2">
    <source>
        <dbReference type="ARBA" id="ARBA00022723"/>
    </source>
</evidence>
<evidence type="ECO:0000256" key="1">
    <source>
        <dbReference type="ARBA" id="ARBA00010617"/>
    </source>
</evidence>
<keyword evidence="6" id="KW-0812">Transmembrane</keyword>
<evidence type="ECO:0000256" key="3">
    <source>
        <dbReference type="ARBA" id="ARBA00023004"/>
    </source>
</evidence>
<dbReference type="SUPFAM" id="SSF48264">
    <property type="entry name" value="Cytochrome P450"/>
    <property type="match status" value="1"/>
</dbReference>
<dbReference type="EMBL" id="BK009368">
    <property type="protein sequence ID" value="DAA64960.1"/>
    <property type="molecule type" value="mRNA"/>
</dbReference>
<evidence type="ECO:0000313" key="7">
    <source>
        <dbReference type="EMBL" id="DAA64960.1"/>
    </source>
</evidence>
<comment type="similarity">
    <text evidence="1 5">Belongs to the cytochrome P450 family.</text>
</comment>
<accession>A0A0M7RFZ0</accession>
<dbReference type="InterPro" id="IPR017972">
    <property type="entry name" value="Cyt_P450_CS"/>
</dbReference>
<evidence type="ECO:0000256" key="4">
    <source>
        <dbReference type="PIRSR" id="PIRSR602401-1"/>
    </source>
</evidence>
<feature type="binding site" description="axial binding residue" evidence="4">
    <location>
        <position position="431"/>
    </location>
    <ligand>
        <name>heme</name>
        <dbReference type="ChEBI" id="CHEBI:30413"/>
    </ligand>
    <ligandPart>
        <name>Fe</name>
        <dbReference type="ChEBI" id="CHEBI:18248"/>
    </ligandPart>
</feature>
<organism evidence="7">
    <name type="scientific">Leavenworthia alabamica</name>
    <name type="common">Alabama glade-cress</name>
    <dbReference type="NCBI Taxonomy" id="310722"/>
    <lineage>
        <taxon>Eukaryota</taxon>
        <taxon>Viridiplantae</taxon>
        <taxon>Streptophyta</taxon>
        <taxon>Embryophyta</taxon>
        <taxon>Tracheophyta</taxon>
        <taxon>Spermatophyta</taxon>
        <taxon>Magnoliopsida</taxon>
        <taxon>eudicotyledons</taxon>
        <taxon>Gunneridae</taxon>
        <taxon>Pentapetalae</taxon>
        <taxon>rosids</taxon>
        <taxon>malvids</taxon>
        <taxon>Brassicales</taxon>
        <taxon>Brassicaceae</taxon>
        <taxon>Cardamineae</taxon>
        <taxon>Leavenworthia</taxon>
    </lineage>
</organism>
<dbReference type="InterPro" id="IPR036396">
    <property type="entry name" value="Cyt_P450_sf"/>
</dbReference>
<dbReference type="InterPro" id="IPR001128">
    <property type="entry name" value="Cyt_P450"/>
</dbReference>
<protein>
    <submittedName>
        <fullName evidence="7">Cytochrome P450 family 71 subfamily CR polypeptide 8</fullName>
    </submittedName>
</protein>
<reference evidence="7" key="1">
    <citation type="journal article" date="2015" name="Nat. Chem. Biol.">
        <title>Two cytochromes P450 catalyze S-heterocyclizations in cabbage phytoalexin biosynthesis.</title>
        <authorList>
            <person name="Klein A.P."/>
            <person name="Sattely E.S."/>
        </authorList>
    </citation>
    <scope>NUCLEOTIDE SEQUENCE</scope>
</reference>
<keyword evidence="6" id="KW-1133">Transmembrane helix</keyword>
<gene>
    <name evidence="7" type="primary">CYP71CR8</name>
</gene>
<evidence type="ECO:0000256" key="5">
    <source>
        <dbReference type="RuleBase" id="RU000461"/>
    </source>
</evidence>
<dbReference type="PRINTS" id="PR00463">
    <property type="entry name" value="EP450I"/>
</dbReference>
<keyword evidence="5" id="KW-0503">Monooxygenase</keyword>
<sequence length="493" mass="56799">MEQITFNSNPFLLSVFALFSVFIFSFIKRNIKSRKLNLPPSPPKLPFIGNLHQIGNLPHKSLYDLSLKYGPFMFVNLGTTRYLVVSSASALEEITKNHDITFSNRPAIASLDPLKGNGKDMVYHPYGDHWKQLRKVGALHLSSKNAVNRFHTMREEEISNMMETITNVSNVKGEEIDMSDMFNTVVTNIFHRSYTGSYKRDDTTTKKFLDWDLKFKNLMGYLSVEDLFSGLSWIDRFTGFTTLRKSTYSELHGFMDKLINEREKESFVDVLIRLRDEDKVDYDVKAVMEGTFVAAIESVALELEWLLSELIKNPEVLKKAQEEVQRVVGTKAKISSAEIEQMHYLRCIIKESLRLHPPGIVPRQTSSKWIKLGGYDIPPNTKVLVNLFAVQCDPKDWEKPSEFIPERFMEKNIEFMGNQGYAPFGFGRRNCPGIAYGMALLEDIFANLLYRFDWKMPDDSRPEKLSMEEVSQFVVTRKYPLKLVPILRCGDNE</sequence>
<dbReference type="AlphaFoldDB" id="A0A0M7RFZ0"/>
<dbReference type="Gene3D" id="1.10.630.10">
    <property type="entry name" value="Cytochrome P450"/>
    <property type="match status" value="1"/>
</dbReference>